<comment type="caution">
    <text evidence="2">The sequence shown here is derived from an EMBL/GenBank/DDBJ whole genome shotgun (WGS) entry which is preliminary data.</text>
</comment>
<dbReference type="OrthoDB" id="654258at2"/>
<accession>A0A6N8JAJ0</accession>
<evidence type="ECO:0008006" key="4">
    <source>
        <dbReference type="Google" id="ProtNLM"/>
    </source>
</evidence>
<sequence length="286" mass="32002">MEKNYQMKHALTVFCCLLFWNSVLGQKQTDSIITTKGAVTLITCGAAISTFQIGDGKNSDYDYRIVDGTIVFIRPIVANPRTTNLVIREGENIHYMILAFRDKADLSRLKYTLSPAKGGAAKGTEQQPQPATPEEEEEPAVTSNIDTVTVSRIASDFMRQKRVSHQYETTADGITLSFSQVMTLDSLVYFCFHIKNRTNDPYIIGKTTLMHKTVKDSAVLDPMPILYRKVNTTLAGRGEQQLVYVTGATSFKRNDEVIMVIYNGLNKDQVVLYTPVGAFPKYMISK</sequence>
<dbReference type="Proteomes" id="UP000468388">
    <property type="component" value="Unassembled WGS sequence"/>
</dbReference>
<dbReference type="AlphaFoldDB" id="A0A6N8JAJ0"/>
<reference evidence="2 3" key="1">
    <citation type="submission" date="2019-12" db="EMBL/GenBank/DDBJ databases">
        <title>The draft genomic sequence of strain Chitinophaga oryziterrae JCM 16595.</title>
        <authorList>
            <person name="Zhang X."/>
        </authorList>
    </citation>
    <scope>NUCLEOTIDE SEQUENCE [LARGE SCALE GENOMIC DNA]</scope>
    <source>
        <strain evidence="2 3">JCM 16595</strain>
    </source>
</reference>
<dbReference type="RefSeq" id="WP_157299877.1">
    <property type="nucleotide sequence ID" value="NZ_BAAAZB010000007.1"/>
</dbReference>
<gene>
    <name evidence="2" type="ORF">GO495_11800</name>
</gene>
<evidence type="ECO:0000256" key="1">
    <source>
        <dbReference type="SAM" id="MobiDB-lite"/>
    </source>
</evidence>
<protein>
    <recommendedName>
        <fullName evidence="4">DUF4138 domain-containing protein</fullName>
    </recommendedName>
</protein>
<dbReference type="EMBL" id="WRXO01000002">
    <property type="protein sequence ID" value="MVT41269.1"/>
    <property type="molecule type" value="Genomic_DNA"/>
</dbReference>
<name>A0A6N8JAJ0_9BACT</name>
<evidence type="ECO:0000313" key="3">
    <source>
        <dbReference type="Proteomes" id="UP000468388"/>
    </source>
</evidence>
<evidence type="ECO:0000313" key="2">
    <source>
        <dbReference type="EMBL" id="MVT41269.1"/>
    </source>
</evidence>
<keyword evidence="3" id="KW-1185">Reference proteome</keyword>
<proteinExistence type="predicted"/>
<organism evidence="2 3">
    <name type="scientific">Chitinophaga oryziterrae</name>
    <dbReference type="NCBI Taxonomy" id="1031224"/>
    <lineage>
        <taxon>Bacteria</taxon>
        <taxon>Pseudomonadati</taxon>
        <taxon>Bacteroidota</taxon>
        <taxon>Chitinophagia</taxon>
        <taxon>Chitinophagales</taxon>
        <taxon>Chitinophagaceae</taxon>
        <taxon>Chitinophaga</taxon>
    </lineage>
</organism>
<feature type="region of interest" description="Disordered" evidence="1">
    <location>
        <begin position="117"/>
        <end position="143"/>
    </location>
</feature>